<feature type="compositionally biased region" description="Polar residues" evidence="11">
    <location>
        <begin position="1039"/>
        <end position="1055"/>
    </location>
</feature>
<evidence type="ECO:0000256" key="6">
    <source>
        <dbReference type="ARBA" id="ARBA00022801"/>
    </source>
</evidence>
<dbReference type="GO" id="GO:0042393">
    <property type="term" value="F:histone binding"/>
    <property type="evidence" value="ECO:0007669"/>
    <property type="project" value="TreeGrafter"/>
</dbReference>
<feature type="domain" description="Helicase C-terminal" evidence="15">
    <location>
        <begin position="2143"/>
        <end position="2302"/>
    </location>
</feature>
<feature type="domain" description="Chromo" evidence="12">
    <location>
        <begin position="1602"/>
        <end position="1646"/>
    </location>
</feature>
<reference evidence="16" key="1">
    <citation type="submission" date="2016-03" db="EMBL/GenBank/DDBJ databases">
        <title>Mechanisms controlling the formation of the plant cell surface in tip-growing cells are functionally conserved among land plants.</title>
        <authorList>
            <person name="Honkanen S."/>
            <person name="Jones V.A."/>
            <person name="Morieri G."/>
            <person name="Champion C."/>
            <person name="Hetherington A.J."/>
            <person name="Kelly S."/>
            <person name="Saint-Marcoux D."/>
            <person name="Proust H."/>
            <person name="Prescott H."/>
            <person name="Dolan L."/>
        </authorList>
    </citation>
    <scope>NUCLEOTIDE SEQUENCE [LARGE SCALE GENOMIC DNA]</scope>
    <source>
        <tissue evidence="16">Whole gametophyte</tissue>
    </source>
</reference>
<comment type="caution">
    <text evidence="16">The sequence shown here is derived from an EMBL/GenBank/DDBJ whole genome shotgun (WGS) entry which is preliminary data.</text>
</comment>
<dbReference type="GO" id="GO:0005634">
    <property type="term" value="C:nucleus"/>
    <property type="evidence" value="ECO:0007669"/>
    <property type="project" value="UniProtKB-SubCell"/>
</dbReference>
<dbReference type="InterPro" id="IPR000953">
    <property type="entry name" value="Chromo/chromo_shadow_dom"/>
</dbReference>
<dbReference type="InterPro" id="IPR002999">
    <property type="entry name" value="Tudor"/>
</dbReference>
<evidence type="ECO:0000256" key="3">
    <source>
        <dbReference type="ARBA" id="ARBA00022737"/>
    </source>
</evidence>
<name>A0A176VGY8_MARPO</name>
<protein>
    <submittedName>
        <fullName evidence="16">Uncharacterized protein</fullName>
    </submittedName>
</protein>
<dbReference type="Gene3D" id="2.40.50.40">
    <property type="match status" value="2"/>
</dbReference>
<dbReference type="InterPro" id="IPR047365">
    <property type="entry name" value="Tudor_AtPTM-like"/>
</dbReference>
<dbReference type="SMART" id="SM00249">
    <property type="entry name" value="PHD"/>
    <property type="match status" value="1"/>
</dbReference>
<dbReference type="GO" id="GO:0003677">
    <property type="term" value="F:DNA binding"/>
    <property type="evidence" value="ECO:0007669"/>
    <property type="project" value="InterPro"/>
</dbReference>
<dbReference type="EMBL" id="LVLJ01003666">
    <property type="protein sequence ID" value="OAE20189.1"/>
    <property type="molecule type" value="Genomic_DNA"/>
</dbReference>
<dbReference type="Gene3D" id="2.30.30.140">
    <property type="match status" value="1"/>
</dbReference>
<feature type="region of interest" description="Disordered" evidence="11">
    <location>
        <begin position="2756"/>
        <end position="2804"/>
    </location>
</feature>
<dbReference type="SUPFAM" id="SSF57903">
    <property type="entry name" value="FYVE/PHD zinc finger"/>
    <property type="match status" value="1"/>
</dbReference>
<dbReference type="GO" id="GO:0003682">
    <property type="term" value="F:chromatin binding"/>
    <property type="evidence" value="ECO:0007669"/>
    <property type="project" value="TreeGrafter"/>
</dbReference>
<dbReference type="InterPro" id="IPR017956">
    <property type="entry name" value="AT_hook_DNA-bd_motif"/>
</dbReference>
<dbReference type="PANTHER" id="PTHR45623">
    <property type="entry name" value="CHROMODOMAIN-HELICASE-DNA-BINDING PROTEIN 3-RELATED-RELATED"/>
    <property type="match status" value="1"/>
</dbReference>
<dbReference type="PANTHER" id="PTHR45623:SF33">
    <property type="entry name" value="OS01G0881000 PROTEIN"/>
    <property type="match status" value="1"/>
</dbReference>
<feature type="region of interest" description="Disordered" evidence="11">
    <location>
        <begin position="757"/>
        <end position="791"/>
    </location>
</feature>
<dbReference type="SUPFAM" id="SSF52540">
    <property type="entry name" value="P-loop containing nucleoside triphosphate hydrolases"/>
    <property type="match status" value="2"/>
</dbReference>
<dbReference type="InterPro" id="IPR011011">
    <property type="entry name" value="Znf_FYVE_PHD"/>
</dbReference>
<comment type="subcellular location">
    <subcellularLocation>
        <location evidence="1">Nucleus</location>
    </subcellularLocation>
</comment>
<dbReference type="Proteomes" id="UP000077202">
    <property type="component" value="Unassembled WGS sequence"/>
</dbReference>
<evidence type="ECO:0000256" key="9">
    <source>
        <dbReference type="ARBA" id="ARBA00023242"/>
    </source>
</evidence>
<feature type="compositionally biased region" description="Basic residues" evidence="11">
    <location>
        <begin position="1020"/>
        <end position="1034"/>
    </location>
</feature>
<feature type="domain" description="Chromo" evidence="12">
    <location>
        <begin position="1692"/>
        <end position="1766"/>
    </location>
</feature>
<feature type="compositionally biased region" description="Polar residues" evidence="11">
    <location>
        <begin position="2432"/>
        <end position="2445"/>
    </location>
</feature>
<feature type="region of interest" description="Disordered" evidence="11">
    <location>
        <begin position="2965"/>
        <end position="2989"/>
    </location>
</feature>
<dbReference type="SUPFAM" id="SSF54160">
    <property type="entry name" value="Chromo domain-like"/>
    <property type="match status" value="2"/>
</dbReference>
<dbReference type="SMART" id="SM00487">
    <property type="entry name" value="DEXDc"/>
    <property type="match status" value="1"/>
</dbReference>
<evidence type="ECO:0000313" key="17">
    <source>
        <dbReference type="Proteomes" id="UP000077202"/>
    </source>
</evidence>
<dbReference type="InterPro" id="IPR014001">
    <property type="entry name" value="Helicase_ATP-bd"/>
</dbReference>
<dbReference type="GO" id="GO:0140658">
    <property type="term" value="F:ATP-dependent chromatin remodeler activity"/>
    <property type="evidence" value="ECO:0007669"/>
    <property type="project" value="TreeGrafter"/>
</dbReference>
<dbReference type="InterPro" id="IPR027417">
    <property type="entry name" value="P-loop_NTPase"/>
</dbReference>
<evidence type="ECO:0000313" key="16">
    <source>
        <dbReference type="EMBL" id="OAE20189.1"/>
    </source>
</evidence>
<dbReference type="PROSITE" id="PS51194">
    <property type="entry name" value="HELICASE_CTER"/>
    <property type="match status" value="1"/>
</dbReference>
<dbReference type="InterPro" id="IPR023780">
    <property type="entry name" value="Chromo_domain"/>
</dbReference>
<dbReference type="SMART" id="SM00333">
    <property type="entry name" value="TUDOR"/>
    <property type="match status" value="1"/>
</dbReference>
<feature type="compositionally biased region" description="Acidic residues" evidence="11">
    <location>
        <begin position="2421"/>
        <end position="2431"/>
    </location>
</feature>
<feature type="compositionally biased region" description="Polar residues" evidence="11">
    <location>
        <begin position="2972"/>
        <end position="2989"/>
    </location>
</feature>
<feature type="domain" description="Helicase ATP-binding" evidence="14">
    <location>
        <begin position="1804"/>
        <end position="2000"/>
    </location>
</feature>
<dbReference type="InterPro" id="IPR049730">
    <property type="entry name" value="SNF2/RAD54-like_C"/>
</dbReference>
<organism evidence="16 17">
    <name type="scientific">Marchantia polymorpha subsp. ruderalis</name>
    <dbReference type="NCBI Taxonomy" id="1480154"/>
    <lineage>
        <taxon>Eukaryota</taxon>
        <taxon>Viridiplantae</taxon>
        <taxon>Streptophyta</taxon>
        <taxon>Embryophyta</taxon>
        <taxon>Marchantiophyta</taxon>
        <taxon>Marchantiopsida</taxon>
        <taxon>Marchantiidae</taxon>
        <taxon>Marchantiales</taxon>
        <taxon>Marchantiaceae</taxon>
        <taxon>Marchantia</taxon>
    </lineage>
</organism>
<keyword evidence="3" id="KW-0677">Repeat</keyword>
<keyword evidence="7" id="KW-0862">Zinc</keyword>
<dbReference type="Pfam" id="PF00385">
    <property type="entry name" value="Chromo"/>
    <property type="match status" value="1"/>
</dbReference>
<keyword evidence="17" id="KW-1185">Reference proteome</keyword>
<feature type="region of interest" description="Disordered" evidence="11">
    <location>
        <begin position="586"/>
        <end position="619"/>
    </location>
</feature>
<dbReference type="GO" id="GO:0016887">
    <property type="term" value="F:ATP hydrolysis activity"/>
    <property type="evidence" value="ECO:0007669"/>
    <property type="project" value="TreeGrafter"/>
</dbReference>
<keyword evidence="2" id="KW-0479">Metal-binding</keyword>
<feature type="compositionally biased region" description="Basic residues" evidence="11">
    <location>
        <begin position="761"/>
        <end position="770"/>
    </location>
</feature>
<dbReference type="InterPro" id="IPR001965">
    <property type="entry name" value="Znf_PHD"/>
</dbReference>
<dbReference type="PROSITE" id="PS51192">
    <property type="entry name" value="HELICASE_ATP_BIND_1"/>
    <property type="match status" value="1"/>
</dbReference>
<evidence type="ECO:0000256" key="4">
    <source>
        <dbReference type="ARBA" id="ARBA00022741"/>
    </source>
</evidence>
<evidence type="ECO:0000256" key="1">
    <source>
        <dbReference type="ARBA" id="ARBA00004123"/>
    </source>
</evidence>
<dbReference type="GO" id="GO:0008270">
    <property type="term" value="F:zinc ion binding"/>
    <property type="evidence" value="ECO:0007669"/>
    <property type="project" value="UniProtKB-KW"/>
</dbReference>
<dbReference type="SMART" id="SM00384">
    <property type="entry name" value="AT_hook"/>
    <property type="match status" value="5"/>
</dbReference>
<dbReference type="InterPro" id="IPR000330">
    <property type="entry name" value="SNF2_N"/>
</dbReference>
<dbReference type="Gene3D" id="3.40.50.10810">
    <property type="entry name" value="Tandem AAA-ATPase domain"/>
    <property type="match status" value="1"/>
</dbReference>
<feature type="region of interest" description="Disordered" evidence="11">
    <location>
        <begin position="1286"/>
        <end position="1335"/>
    </location>
</feature>
<evidence type="ECO:0000259" key="13">
    <source>
        <dbReference type="PROSITE" id="PS50016"/>
    </source>
</evidence>
<feature type="domain" description="PHD-type" evidence="13">
    <location>
        <begin position="1532"/>
        <end position="1587"/>
    </location>
</feature>
<feature type="compositionally biased region" description="Basic and acidic residues" evidence="11">
    <location>
        <begin position="1325"/>
        <end position="1335"/>
    </location>
</feature>
<feature type="region of interest" description="Disordered" evidence="11">
    <location>
        <begin position="2838"/>
        <end position="2885"/>
    </location>
</feature>
<dbReference type="PROSITE" id="PS50016">
    <property type="entry name" value="ZF_PHD_2"/>
    <property type="match status" value="1"/>
</dbReference>
<evidence type="ECO:0000256" key="2">
    <source>
        <dbReference type="ARBA" id="ARBA00022723"/>
    </source>
</evidence>
<dbReference type="SMART" id="SM00490">
    <property type="entry name" value="HELICc"/>
    <property type="match status" value="1"/>
</dbReference>
<dbReference type="InterPro" id="IPR038718">
    <property type="entry name" value="SNF2-like_sf"/>
</dbReference>
<accession>A0A176VGY8</accession>
<keyword evidence="9" id="KW-0539">Nucleus</keyword>
<keyword evidence="6" id="KW-0378">Hydrolase</keyword>
<dbReference type="PROSITE" id="PS50013">
    <property type="entry name" value="CHROMO_2"/>
    <property type="match status" value="2"/>
</dbReference>
<dbReference type="GO" id="GO:0005524">
    <property type="term" value="F:ATP binding"/>
    <property type="evidence" value="ECO:0007669"/>
    <property type="project" value="UniProtKB-KW"/>
</dbReference>
<dbReference type="Pfam" id="PF21743">
    <property type="entry name" value="PTM_DIR17_Tudor"/>
    <property type="match status" value="1"/>
</dbReference>
<dbReference type="GO" id="GO:0000785">
    <property type="term" value="C:chromatin"/>
    <property type="evidence" value="ECO:0007669"/>
    <property type="project" value="TreeGrafter"/>
</dbReference>
<feature type="region of interest" description="Disordered" evidence="11">
    <location>
        <begin position="2399"/>
        <end position="2496"/>
    </location>
</feature>
<evidence type="ECO:0000256" key="8">
    <source>
        <dbReference type="ARBA" id="ARBA00022840"/>
    </source>
</evidence>
<feature type="region of interest" description="Disordered" evidence="11">
    <location>
        <begin position="872"/>
        <end position="910"/>
    </location>
</feature>
<evidence type="ECO:0000256" key="5">
    <source>
        <dbReference type="ARBA" id="ARBA00022771"/>
    </source>
</evidence>
<sequence length="3025" mass="331996">MTRGRGPVQVGTGIKVYWDGDDTWYSAEVTDFDPETEWCKVLYEDGEREEFRLSEVKYKRISGGKLRERYLADDAGRFSRKLLHYIHNTLVDMADRLPEFAVRRDSRQWWEKWQANVKIAANSRNLSGLVKLTTTFGEQIKVLDIEGKVDVTTPWWKAQDPIQSAEIVQAGRNNDDICNSGEWLAKLKEATNFEDVASRVKDLLLRALDWTAARELFTSTGDTPIAMMDEEETVVKEKESKRKGMVPEIVVKEKESKRKGMVPEIVVKEKESKRKGMVPEIVVKEKESKRKGMVPDIVVKEKESKRKGMVPEIVVKEKESKRKGMVPEIVTPRPAPKEVLRVEADIVGEAPPTGKRRKISKKTLREVTKDAEGRDMEEKPQEAPVIQLKVEGLSKVTKKRRTGDGTKGKSSVQVQKEYRILDSNSHISTMPPCNHIGPPDVFSRGSEGNSYNLAEEAHEEHVQIYKSDNLLNETFVSGTVVGGKKIRGRKKKKLQDGGKMNAGSLREAFFLSEAHVIEKKKKKMNHAASLAEFMHSDDDEIIGRRGAGTVITKELSEQKDTQGIHKGEHLVSNGSSGTKIVADVEDDSETTVSGLKGDQDWNPTKPMVSSWKQKDTVPETTASETRFEVKRKRGRPRKAVSAIVEVGSRVKDHAGLNPPVRPLSFKVAKTQDKQLSDKMQNQISEQCSQIEDSCPIGESEIVVGVQEKQVRLKKRGRPRKGHQPQPVDSQANKMMIGHVVEGTNRCQNVDKSLEDVETVRPRKRGRPRKSGLHEPCPVPLQTLAPPDETENESEECGFLVEPVTQRLLLCAATVQGDDTNVTLCRKEDGLKDVARKVLNPDSVSSAQVNRTDVCGAKVDDVAIRTMVTTLTPTQKKRGRPRKSSVQVECLSSLEATPPPSASPILPSLLKEDNSRNEGLVSYKRRARSYRNGGGSAKKLQKGIVGEHKTQDQSSALTRFVFHDEAATTVAPSVLVSSVSAEYVPEITVGTSATGSSPDVAEDAPLNSSKPVATDVAERKYSRRHFRKSPGRPPRKVVQDESQQISTSPVISQSVTKPVVLRESEPESQPTWTEVRLTVGKDVATGSIYSKGQLFQNGGLPVVVEEQGNGDAYYKITSDAEEAVRPALKGNTSAANNISPRRFKRQGSTPLSIELQHSKKQHGAIQLSVRADSHNDGHSVVATETELVKTGKKRKCGDTGKLSETRTGTRQEGREGIIVIQGKVKNGVINGGVQSVNRTNSLLITGMTSIQRTDRKAGTNEIQQLRQFQAANHILQVPEVAGDELYEPRSQSQVESGILSAPLHGNGNQLQTRSSGDESCASPAHPKSDKPHTEGRQDAIAEPMKNQEYTQEVCVALQPEAEPEYPSWGERLCSDSEDEFETGTGCYDECPRDSNTMVKGFEQEPLNLRGHEESSSGNPKTMERVTAVLEEVTPANDKATARKKVCELTASVDVKSQSIDTLKEEQPTAGRTIGELTVSTDLISQAMETCADKVSNVVSNFDTESGQLHGGQVLGQIGEENTPNQDQKSVPPELVCNICNFKDAEDQMLLCEDAQERGCTCAIHTFCLTPPLQKVPTDAWTCLHCALMATHNKNVKICSPKRFPPKRIQAVIGRRSNLVKDELKRTEHKRMEYLVKWDSFSHKHDTWIDATWFVGERKRYASIFESKHPDLPKIDLSKEIDDTLVDERKPEWLLIDRILKCRGRSHLLNPSELKNSKWNRERIQFLVKWQGLDYRSATWEEGTDSKEMQRAVSSFISRHESAEKELVSTRVGESVAVSINRQPDYVGVGKNSMYAYQIEGLKWLLSNFESRRNVILADEMGLGKTIQTIAFMSCVRNEKLSSKPALVIAPKSTLSGWEQAPVYCWRVCVSILLLGYEVVLVTYVESELQLWAPGLNAVVYQGEKDNRLLIRKYEFYAHNKRPLFDVLLTSYELATLDNSLLCKFHWSSIIVDEGHRMRNMRSNLGNVLKEHRAEFRLLLTGTPLQNTLAEFFSLFHFLDPVKYPNPDSAAEEFTEAVDDGHASSADSEKRLKHLSRIQELLKPRMLRRVKNEVPGLTLPGKKIVEISCALTKQQRHLYTAILRKNLKVLNAGVQSGLKRSLNNILTDLKMVCNHPYLFPDKEPQGLKPEEALRTMVDVSGKLVFLEKLLPMLKNGGHRVLLFSQMTKMLDIMEDFLRFMGLSFCRIDGTTSATDRQKLIAEFNHPQSSTFIFLISTRGGGLGINLPSADTVIIYDPDCNSFVDVQAQARAHRIGQEKIVLVYQLVTVSSVEEKILERSRKKLALENSVITSGFNVPNHIKETAADISTILLHGLNNVLDEQHVRARYTQHTNESVLKLLDRSTPGSSLRETDAHGFLGAVQGNEDVSQHAGKEAANLKQGGYGEEWRELLCKLVEQDEKEELGRGKRRRKQVKYSVQQNVDGQEDGQEDDEYNPTSGSDESCSDVSLETEGRKSTSVPRKTADLQLEVGQEEDSRRRISPGPSVPRSDAAGRSVPTSTATYEVPIEISPSSLTSGVSGSFSFSHCRQTGILNSPVFLGVTSPVQMAGSYIPVSGAIYERVISSEGIGIHLNRLIPATGGDIAVQSVVSPLAPGGNNAVLGYTGLSFGDGSVPPAGQVLSSSINTSGAPGIYGLLRDSSLQLAGSHRTSGINNAMQENSGLPGVNESVQSGNSSPALIMKSTSFGHSGTCGRGKSVQVAGPTPGIPSVELGYSSSPRDISVQSACPPPNSYVPPCLNPCVNSAALASSGLLGEICSSQSARPPTLASDASLPPPTTTPCLHSSGPGHSGILTNKGQGPLAGLQSPQCSSNGDIPATYLTRPPGISVPPPEIVASISNHPPVSQAAVPPTTRPVLSSAGLKKSARNRQRHLQLGSGSSVVGTSTSVNPPSAAAVSVLPAVHVVIPPGSQSSQATCNVTAPYHPVVQLSPSEIPTSFYPSSSSTATAVPTLHSTPVTERHTVLTNSVGRVEEESTEQGVTKHSREPSVSVNLPNSGVSIPPIARAQAQRKPLWVPKGDAGLFMGSLRNP</sequence>
<dbReference type="Pfam" id="PF00176">
    <property type="entry name" value="SNF2-rel_dom"/>
    <property type="match status" value="2"/>
</dbReference>
<dbReference type="InterPro" id="IPR019787">
    <property type="entry name" value="Znf_PHD-finger"/>
</dbReference>
<dbReference type="InterPro" id="IPR001650">
    <property type="entry name" value="Helicase_C-like"/>
</dbReference>
<evidence type="ECO:0000259" key="14">
    <source>
        <dbReference type="PROSITE" id="PS51192"/>
    </source>
</evidence>
<keyword evidence="5 10" id="KW-0863">Zinc-finger</keyword>
<dbReference type="CDD" id="cd18793">
    <property type="entry name" value="SF2_C_SNF"/>
    <property type="match status" value="1"/>
</dbReference>
<evidence type="ECO:0000256" key="11">
    <source>
        <dbReference type="SAM" id="MobiDB-lite"/>
    </source>
</evidence>
<dbReference type="Pfam" id="PF00271">
    <property type="entry name" value="Helicase_C"/>
    <property type="match status" value="1"/>
</dbReference>
<proteinExistence type="predicted"/>
<evidence type="ECO:0000256" key="10">
    <source>
        <dbReference type="PROSITE-ProRule" id="PRU00146"/>
    </source>
</evidence>
<dbReference type="SMART" id="SM00298">
    <property type="entry name" value="CHROMO"/>
    <property type="match status" value="2"/>
</dbReference>
<feature type="region of interest" description="Disordered" evidence="11">
    <location>
        <begin position="989"/>
        <end position="1069"/>
    </location>
</feature>
<gene>
    <name evidence="16" type="ORF">AXG93_3802s1020</name>
</gene>
<dbReference type="InterPro" id="IPR016197">
    <property type="entry name" value="Chromo-like_dom_sf"/>
</dbReference>
<dbReference type="Gene3D" id="3.40.50.300">
    <property type="entry name" value="P-loop containing nucleotide triphosphate hydrolases"/>
    <property type="match status" value="1"/>
</dbReference>
<evidence type="ECO:0000256" key="7">
    <source>
        <dbReference type="ARBA" id="ARBA00022833"/>
    </source>
</evidence>
<keyword evidence="4" id="KW-0547">Nucleotide-binding</keyword>
<dbReference type="Gene3D" id="2.30.30.1150">
    <property type="match status" value="1"/>
</dbReference>
<dbReference type="SUPFAM" id="SSF63748">
    <property type="entry name" value="Tudor/PWWP/MBT"/>
    <property type="match status" value="1"/>
</dbReference>
<keyword evidence="8" id="KW-0067">ATP-binding</keyword>
<dbReference type="PRINTS" id="PR00929">
    <property type="entry name" value="ATHOOK"/>
</dbReference>
<feature type="compositionally biased region" description="Low complexity" evidence="11">
    <location>
        <begin position="2871"/>
        <end position="2885"/>
    </location>
</feature>
<dbReference type="CDD" id="cd20404">
    <property type="entry name" value="Tudor_Agenet_AtEML-like"/>
    <property type="match status" value="1"/>
</dbReference>
<evidence type="ECO:0000259" key="15">
    <source>
        <dbReference type="PROSITE" id="PS51194"/>
    </source>
</evidence>
<evidence type="ECO:0000259" key="12">
    <source>
        <dbReference type="PROSITE" id="PS50013"/>
    </source>
</evidence>